<evidence type="ECO:0000256" key="5">
    <source>
        <dbReference type="ARBA" id="ARBA00008976"/>
    </source>
</evidence>
<dbReference type="Gene3D" id="3.90.870.10">
    <property type="entry name" value="DHBP synthase"/>
    <property type="match status" value="1"/>
</dbReference>
<evidence type="ECO:0000256" key="3">
    <source>
        <dbReference type="ARBA" id="ARBA00004904"/>
    </source>
</evidence>
<feature type="domain" description="GTP cyclohydrolase II" evidence="13">
    <location>
        <begin position="277"/>
        <end position="458"/>
    </location>
</feature>
<dbReference type="Pfam" id="PF00926">
    <property type="entry name" value="DHBP_synthase"/>
    <property type="match status" value="1"/>
</dbReference>
<dbReference type="GO" id="GO:0005829">
    <property type="term" value="C:cytosol"/>
    <property type="evidence" value="ECO:0007669"/>
    <property type="project" value="TreeGrafter"/>
</dbReference>
<evidence type="ECO:0000256" key="7">
    <source>
        <dbReference type="ARBA" id="ARBA00022619"/>
    </source>
</evidence>
<dbReference type="SUPFAM" id="SSF142695">
    <property type="entry name" value="RibA-like"/>
    <property type="match status" value="1"/>
</dbReference>
<dbReference type="GO" id="GO:0008686">
    <property type="term" value="F:3,4-dihydroxy-2-butanone-4-phosphate synthase activity"/>
    <property type="evidence" value="ECO:0007669"/>
    <property type="project" value="UniProtKB-EC"/>
</dbReference>
<comment type="similarity">
    <text evidence="5">In the C-terminal section; belongs to the GTP cyclohydrolase II family.</text>
</comment>
<evidence type="ECO:0000256" key="10">
    <source>
        <dbReference type="ARBA" id="ARBA00023211"/>
    </source>
</evidence>
<evidence type="ECO:0000256" key="2">
    <source>
        <dbReference type="ARBA" id="ARBA00001946"/>
    </source>
</evidence>
<keyword evidence="15" id="KW-1185">Reference proteome</keyword>
<dbReference type="GO" id="GO:0046872">
    <property type="term" value="F:metal ion binding"/>
    <property type="evidence" value="ECO:0007669"/>
    <property type="project" value="UniProtKB-KW"/>
</dbReference>
<dbReference type="GeneID" id="25736033"/>
<dbReference type="RefSeq" id="XP_013903821.1">
    <property type="nucleotide sequence ID" value="XM_014048367.1"/>
</dbReference>
<dbReference type="OrthoDB" id="60371at2759"/>
<keyword evidence="10" id="KW-0464">Manganese</keyword>
<dbReference type="PANTHER" id="PTHR21327">
    <property type="entry name" value="GTP CYCLOHYDROLASE II-RELATED"/>
    <property type="match status" value="1"/>
</dbReference>
<reference evidence="14 15" key="1">
    <citation type="journal article" date="2013" name="BMC Genomics">
        <title>Reconstruction of the lipid metabolism for the microalga Monoraphidium neglectum from its genome sequence reveals characteristics suitable for biofuel production.</title>
        <authorList>
            <person name="Bogen C."/>
            <person name="Al-Dilaimi A."/>
            <person name="Albersmeier A."/>
            <person name="Wichmann J."/>
            <person name="Grundmann M."/>
            <person name="Rupp O."/>
            <person name="Lauersen K.J."/>
            <person name="Blifernez-Klassen O."/>
            <person name="Kalinowski J."/>
            <person name="Goesmann A."/>
            <person name="Mussgnug J.H."/>
            <person name="Kruse O."/>
        </authorList>
    </citation>
    <scope>NUCLEOTIDE SEQUENCE [LARGE SCALE GENOMIC DNA]</scope>
    <source>
        <strain evidence="14 15">SAG 48.87</strain>
    </source>
</reference>
<gene>
    <name evidence="14" type="ORF">MNEG_3155</name>
</gene>
<dbReference type="InterPro" id="IPR000422">
    <property type="entry name" value="DHBP_synthase_RibB"/>
</dbReference>
<dbReference type="KEGG" id="mng:MNEG_3155"/>
<evidence type="ECO:0000256" key="8">
    <source>
        <dbReference type="ARBA" id="ARBA00022723"/>
    </source>
</evidence>
<keyword evidence="11" id="KW-0456">Lyase</keyword>
<dbReference type="EMBL" id="KK100604">
    <property type="protein sequence ID" value="KIZ04802.1"/>
    <property type="molecule type" value="Genomic_DNA"/>
</dbReference>
<dbReference type="InterPro" id="IPR017945">
    <property type="entry name" value="DHBP_synth_RibB-like_a/b_dom"/>
</dbReference>
<comment type="pathway">
    <text evidence="3">Cofactor biosynthesis; riboflavin biosynthesis; 2-hydroxy-3-oxobutyl phosphate from D-ribulose 5-phosphate: step 1/1.</text>
</comment>
<dbReference type="SUPFAM" id="SSF55821">
    <property type="entry name" value="YrdC/RibB"/>
    <property type="match status" value="1"/>
</dbReference>
<proteinExistence type="inferred from homology"/>
<dbReference type="NCBIfam" id="TIGR00506">
    <property type="entry name" value="ribB"/>
    <property type="match status" value="1"/>
</dbReference>
<evidence type="ECO:0000259" key="13">
    <source>
        <dbReference type="Pfam" id="PF00925"/>
    </source>
</evidence>
<dbReference type="UniPathway" id="UPA00275"/>
<dbReference type="PANTHER" id="PTHR21327:SF18">
    <property type="entry name" value="3,4-DIHYDROXY-2-BUTANONE 4-PHOSPHATE SYNTHASE"/>
    <property type="match status" value="1"/>
</dbReference>
<dbReference type="AlphaFoldDB" id="A0A0D2MWF4"/>
<evidence type="ECO:0000313" key="14">
    <source>
        <dbReference type="EMBL" id="KIZ04802.1"/>
    </source>
</evidence>
<keyword evidence="7" id="KW-0686">Riboflavin biosynthesis</keyword>
<protein>
    <recommendedName>
        <fullName evidence="6">3,4-dihydroxy-2-butanone-4-phosphate synthase</fullName>
        <ecNumber evidence="6">4.1.99.12</ecNumber>
    </recommendedName>
</protein>
<dbReference type="EC" id="4.1.99.12" evidence="6"/>
<dbReference type="FunFam" id="3.90.870.10:FF:000001">
    <property type="entry name" value="Riboflavin biosynthesis protein RibBA"/>
    <property type="match status" value="1"/>
</dbReference>
<evidence type="ECO:0000256" key="9">
    <source>
        <dbReference type="ARBA" id="ARBA00022842"/>
    </source>
</evidence>
<name>A0A0D2MWF4_9CHLO</name>
<comment type="cofactor">
    <cofactor evidence="1">
        <name>Mn(2+)</name>
        <dbReference type="ChEBI" id="CHEBI:29035"/>
    </cofactor>
</comment>
<comment type="similarity">
    <text evidence="4">In the N-terminal section; belongs to the DHBP synthase family.</text>
</comment>
<dbReference type="Pfam" id="PF00925">
    <property type="entry name" value="GTP_cyclohydro2"/>
    <property type="match status" value="1"/>
</dbReference>
<feature type="region of interest" description="Disordered" evidence="12">
    <location>
        <begin position="464"/>
        <end position="489"/>
    </location>
</feature>
<dbReference type="InterPro" id="IPR036144">
    <property type="entry name" value="RibA-like_sf"/>
</dbReference>
<dbReference type="STRING" id="145388.A0A0D2MWF4"/>
<evidence type="ECO:0000313" key="15">
    <source>
        <dbReference type="Proteomes" id="UP000054498"/>
    </source>
</evidence>
<dbReference type="GO" id="GO:0009231">
    <property type="term" value="P:riboflavin biosynthetic process"/>
    <property type="evidence" value="ECO:0007669"/>
    <property type="project" value="UniProtKB-UniPathway"/>
</dbReference>
<keyword evidence="8" id="KW-0479">Metal-binding</keyword>
<evidence type="ECO:0000256" key="11">
    <source>
        <dbReference type="ARBA" id="ARBA00023239"/>
    </source>
</evidence>
<keyword evidence="9" id="KW-0460">Magnesium</keyword>
<evidence type="ECO:0000256" key="6">
    <source>
        <dbReference type="ARBA" id="ARBA00012153"/>
    </source>
</evidence>
<evidence type="ECO:0000256" key="12">
    <source>
        <dbReference type="SAM" id="MobiDB-lite"/>
    </source>
</evidence>
<organism evidence="14 15">
    <name type="scientific">Monoraphidium neglectum</name>
    <dbReference type="NCBI Taxonomy" id="145388"/>
    <lineage>
        <taxon>Eukaryota</taxon>
        <taxon>Viridiplantae</taxon>
        <taxon>Chlorophyta</taxon>
        <taxon>core chlorophytes</taxon>
        <taxon>Chlorophyceae</taxon>
        <taxon>CS clade</taxon>
        <taxon>Sphaeropleales</taxon>
        <taxon>Selenastraceae</taxon>
        <taxon>Monoraphidium</taxon>
    </lineage>
</organism>
<accession>A0A0D2MWF4</accession>
<evidence type="ECO:0000256" key="4">
    <source>
        <dbReference type="ARBA" id="ARBA00005520"/>
    </source>
</evidence>
<dbReference type="InterPro" id="IPR032677">
    <property type="entry name" value="GTP_cyclohydro_II"/>
</dbReference>
<dbReference type="Proteomes" id="UP000054498">
    <property type="component" value="Unassembled WGS sequence"/>
</dbReference>
<sequence length="489" mass="50860">MALAHRHMNFTSFSSRVASSLGHRVQLPPAGLVRAGVRRARASVRAGAAKQHLYTQLSDSLDQPSPGFDSIASALQDLQAGKFVVVLDDEDRENEGDLIIAGDKVTTEAMAFMVEYTSGVICIAMPGADLDRLRLPLMVDSRENNESMYTAFTVTVDLKEGTSTGISAADRAATIRAMSEPAARADDFRRPGHIFPLRYRDGGVLVRPGHTEAAVDLSRLAGSFPAGVLCEIVNKDDGSMQRTPQLLAFAQQHGLKCITIADLIRYRLRHEQLLAHVASAPLYTRHGDFTAHVYRSLVDGAEHAALVCGTPAARAAATARHGGLPAAVHAQSSLVDVFGSLHCGRGGFLDQSLAAISAEGAGVLLYTKTHQEQFGGTAAGGRGGMAAELQAYAEQQRECGTEGGGGGGEAGPSAALADLRDDAVAAHMLRHLGVGAVRLLSGSEADARRLRAFGLEATSGGGGAAGGAAANGAAHHPSGGVDLRSPAAV</sequence>
<dbReference type="HAMAP" id="MF_00180">
    <property type="entry name" value="RibB"/>
    <property type="match status" value="1"/>
</dbReference>
<comment type="cofactor">
    <cofactor evidence="2">
        <name>Mg(2+)</name>
        <dbReference type="ChEBI" id="CHEBI:18420"/>
    </cofactor>
</comment>
<evidence type="ECO:0000256" key="1">
    <source>
        <dbReference type="ARBA" id="ARBA00001936"/>
    </source>
</evidence>
<dbReference type="Gene3D" id="3.40.50.10990">
    <property type="entry name" value="GTP cyclohydrolase II"/>
    <property type="match status" value="1"/>
</dbReference>